<dbReference type="Gene3D" id="3.30.2400.10">
    <property type="entry name" value="Major capsid protein gp5"/>
    <property type="match status" value="1"/>
</dbReference>
<evidence type="ECO:0000313" key="4">
    <source>
        <dbReference type="Proteomes" id="UP000180043"/>
    </source>
</evidence>
<comment type="subcellular location">
    <subcellularLocation>
        <location evidence="1">Virion</location>
    </subcellularLocation>
</comment>
<evidence type="ECO:0000259" key="2">
    <source>
        <dbReference type="Pfam" id="PF05065"/>
    </source>
</evidence>
<protein>
    <recommendedName>
        <fullName evidence="2">Phage capsid-like C-terminal domain-containing protein</fullName>
    </recommendedName>
</protein>
<accession>A0A1S1LZP6</accession>
<dbReference type="InterPro" id="IPR054612">
    <property type="entry name" value="Phage_capsid-like_C"/>
</dbReference>
<comment type="caution">
    <text evidence="3">The sequence shown here is derived from an EMBL/GenBank/DDBJ whole genome shotgun (WGS) entry which is preliminary data.</text>
</comment>
<gene>
    <name evidence="3" type="ORF">BKG82_02160</name>
</gene>
<evidence type="ECO:0000256" key="1">
    <source>
        <dbReference type="ARBA" id="ARBA00004328"/>
    </source>
</evidence>
<dbReference type="SUPFAM" id="SSF56563">
    <property type="entry name" value="Major capsid protein gp5"/>
    <property type="match status" value="1"/>
</dbReference>
<dbReference type="Gene3D" id="3.30.2320.10">
    <property type="entry name" value="hypothetical protein PF0899 domain"/>
    <property type="match status" value="1"/>
</dbReference>
<dbReference type="NCBIfam" id="TIGR01554">
    <property type="entry name" value="major_cap_HK97"/>
    <property type="match status" value="1"/>
</dbReference>
<sequence length="414" mass="44251">MNPKEKLAALIKAAREVAEKAKGENRALTPEEQTDLDAKMGEIDQLKSDIAAGEKSAATLAALDAMAGEIPGDVQPGGDERGAKSLGEHFVKHAHARMIESKGQSNVTVGAPEFIPSKAATDSHVVGGWTDGVPYLTDFDRTVVQANRIRLTIDDLLAQGTISGNAISYLVEDAMEGDFATVAEGGPMPQIHFVNPTQKTDALKKISGFIDLTDEFIDDADFLKSEIDTRLLYRLAYVNEQQLLNGNGTGQNILGVLNRSGLQTEASAGPADNFEAVFRGMTKVDTNSGLPVDGLVIHPNDYQKFRLSKDGNQQYYGGGPFAGQYANGGGITLKPPLWDQKTVITPAIAEGTVAVGSWKLAATAYRKGGVRVESATQHASNFTNGKVTIRAVVRRALAVRVPLGFCKVTLDWTP</sequence>
<proteinExistence type="predicted"/>
<dbReference type="InterPro" id="IPR024455">
    <property type="entry name" value="Phage_capsid"/>
</dbReference>
<dbReference type="AlphaFoldDB" id="A0A1S1LZP6"/>
<organism evidence="3 4">
    <name type="scientific">Mycobacteroides chelonae</name>
    <name type="common">Mycobacterium chelonae</name>
    <dbReference type="NCBI Taxonomy" id="1774"/>
    <lineage>
        <taxon>Bacteria</taxon>
        <taxon>Bacillati</taxon>
        <taxon>Actinomycetota</taxon>
        <taxon>Actinomycetes</taxon>
        <taxon>Mycobacteriales</taxon>
        <taxon>Mycobacteriaceae</taxon>
        <taxon>Mycobacteroides</taxon>
    </lineage>
</organism>
<evidence type="ECO:0000313" key="3">
    <source>
        <dbReference type="EMBL" id="OHU60682.1"/>
    </source>
</evidence>
<name>A0A1S1LZP6_MYCCH</name>
<reference evidence="3 4" key="1">
    <citation type="submission" date="2016-10" db="EMBL/GenBank/DDBJ databases">
        <title>Evaluation of Human, Veterinary and Environmental Mycobacterium chelonae Isolates by Core Genome Phylogenomic Analysis, Targeted Gene Comparison, and Anti-microbial Susceptibility Patterns: A Tale of Mistaken Identities.</title>
        <authorList>
            <person name="Fogelson S.B."/>
            <person name="Camus A.C."/>
            <person name="Lorenz W."/>
            <person name="Vasireddy R."/>
            <person name="Vasireddy S."/>
            <person name="Smith T."/>
            <person name="Brown-Elliott B.A."/>
            <person name="Wallace R.J.Jr."/>
            <person name="Hasan N.A."/>
            <person name="Reischl U."/>
            <person name="Sanchez S."/>
        </authorList>
    </citation>
    <scope>NUCLEOTIDE SEQUENCE [LARGE SCALE GENOMIC DNA]</scope>
    <source>
        <strain evidence="3 4">15515</strain>
    </source>
</reference>
<dbReference type="RefSeq" id="WP_070947332.1">
    <property type="nucleotide sequence ID" value="NZ_MLIQ01000008.1"/>
</dbReference>
<dbReference type="Pfam" id="PF05065">
    <property type="entry name" value="Phage_capsid"/>
    <property type="match status" value="1"/>
</dbReference>
<dbReference type="EMBL" id="MLIQ01000008">
    <property type="protein sequence ID" value="OHU60682.1"/>
    <property type="molecule type" value="Genomic_DNA"/>
</dbReference>
<dbReference type="Proteomes" id="UP000180043">
    <property type="component" value="Unassembled WGS sequence"/>
</dbReference>
<feature type="domain" description="Phage capsid-like C-terminal" evidence="2">
    <location>
        <begin position="137"/>
        <end position="409"/>
    </location>
</feature>